<feature type="compositionally biased region" description="Polar residues" evidence="1">
    <location>
        <begin position="21"/>
        <end position="33"/>
    </location>
</feature>
<gene>
    <name evidence="3" type="ORF">PAC_03458</name>
</gene>
<dbReference type="EMBL" id="FJOG01000004">
    <property type="protein sequence ID" value="CZR53578.1"/>
    <property type="molecule type" value="Genomic_DNA"/>
</dbReference>
<keyword evidence="2" id="KW-0812">Transmembrane</keyword>
<evidence type="ECO:0000256" key="1">
    <source>
        <dbReference type="SAM" id="MobiDB-lite"/>
    </source>
</evidence>
<reference evidence="3 4" key="1">
    <citation type="submission" date="2016-03" db="EMBL/GenBank/DDBJ databases">
        <authorList>
            <person name="Ploux O."/>
        </authorList>
    </citation>
    <scope>NUCLEOTIDE SEQUENCE [LARGE SCALE GENOMIC DNA]</scope>
    <source>
        <strain evidence="3 4">UAMH 11012</strain>
    </source>
</reference>
<dbReference type="Proteomes" id="UP000184330">
    <property type="component" value="Unassembled WGS sequence"/>
</dbReference>
<proteinExistence type="predicted"/>
<feature type="transmembrane region" description="Helical" evidence="2">
    <location>
        <begin position="50"/>
        <end position="74"/>
    </location>
</feature>
<evidence type="ECO:0000313" key="4">
    <source>
        <dbReference type="Proteomes" id="UP000184330"/>
    </source>
</evidence>
<evidence type="ECO:0000256" key="2">
    <source>
        <dbReference type="SAM" id="Phobius"/>
    </source>
</evidence>
<feature type="transmembrane region" description="Helical" evidence="2">
    <location>
        <begin position="151"/>
        <end position="180"/>
    </location>
</feature>
<protein>
    <submittedName>
        <fullName evidence="3">Uncharacterized protein</fullName>
    </submittedName>
</protein>
<evidence type="ECO:0000313" key="3">
    <source>
        <dbReference type="EMBL" id="CZR53578.1"/>
    </source>
</evidence>
<keyword evidence="2" id="KW-1133">Transmembrane helix</keyword>
<organism evidence="3 4">
    <name type="scientific">Phialocephala subalpina</name>
    <dbReference type="NCBI Taxonomy" id="576137"/>
    <lineage>
        <taxon>Eukaryota</taxon>
        <taxon>Fungi</taxon>
        <taxon>Dikarya</taxon>
        <taxon>Ascomycota</taxon>
        <taxon>Pezizomycotina</taxon>
        <taxon>Leotiomycetes</taxon>
        <taxon>Helotiales</taxon>
        <taxon>Mollisiaceae</taxon>
        <taxon>Phialocephala</taxon>
        <taxon>Phialocephala fortinii species complex</taxon>
    </lineage>
</organism>
<accession>A0A1L7WLC5</accession>
<dbReference type="OrthoDB" id="3538077at2759"/>
<dbReference type="AlphaFoldDB" id="A0A1L7WLC5"/>
<keyword evidence="4" id="KW-1185">Reference proteome</keyword>
<name>A0A1L7WLC5_9HELO</name>
<keyword evidence="2" id="KW-0472">Membrane</keyword>
<feature type="region of interest" description="Disordered" evidence="1">
    <location>
        <begin position="1"/>
        <end position="34"/>
    </location>
</feature>
<sequence length="227" mass="25425">MATSTSETTPLLGETAPAIENNDQSPVAPTGTENEAPLPASAHFRRPRKILSIIILVAALITSILLIASHYMIYHGHFNYYFWDLVAAIEALGFFWNFPVILNIVLDFFLPLCIIPWATNMYITWPNDDWCIKHYYDRKKPPVDMGPACHAMLLAVEILLGIAAGLAFIVGVSHLILLVLRSVALWRTKFWTRPLPLANFPTGQVTFEVSIKVLRQERGEVRGVVAN</sequence>